<sequence length="95" mass="10581">MGRSLSIEGVVHPGTLITLPPPLEVARPKVQRNSLPAGNLDEEEWVAVYGMRHSLKEAKQLVSLLHTVKTMKKNLELLIQMCQDVLAIAKRNNES</sequence>
<reference evidence="1 2" key="1">
    <citation type="submission" date="2024-01" db="EMBL/GenBank/DDBJ databases">
        <title>The genomes of 5 underutilized Papilionoideae crops provide insights into root nodulation and disease resistanc.</title>
        <authorList>
            <person name="Yuan L."/>
        </authorList>
    </citation>
    <scope>NUCLEOTIDE SEQUENCE [LARGE SCALE GENOMIC DNA]</scope>
    <source>
        <strain evidence="1">ZHUSHIDOU_FW_LH</strain>
        <tissue evidence="1">Leaf</tissue>
    </source>
</reference>
<evidence type="ECO:0000313" key="2">
    <source>
        <dbReference type="Proteomes" id="UP001372338"/>
    </source>
</evidence>
<dbReference type="Proteomes" id="UP001372338">
    <property type="component" value="Unassembled WGS sequence"/>
</dbReference>
<accession>A0AAN9HYY0</accession>
<gene>
    <name evidence="1" type="ORF">RIF29_25024</name>
</gene>
<dbReference type="AlphaFoldDB" id="A0AAN9HYY0"/>
<comment type="caution">
    <text evidence="1">The sequence shown here is derived from an EMBL/GenBank/DDBJ whole genome shotgun (WGS) entry which is preliminary data.</text>
</comment>
<organism evidence="1 2">
    <name type="scientific">Crotalaria pallida</name>
    <name type="common">Smooth rattlebox</name>
    <name type="synonym">Crotalaria striata</name>
    <dbReference type="NCBI Taxonomy" id="3830"/>
    <lineage>
        <taxon>Eukaryota</taxon>
        <taxon>Viridiplantae</taxon>
        <taxon>Streptophyta</taxon>
        <taxon>Embryophyta</taxon>
        <taxon>Tracheophyta</taxon>
        <taxon>Spermatophyta</taxon>
        <taxon>Magnoliopsida</taxon>
        <taxon>eudicotyledons</taxon>
        <taxon>Gunneridae</taxon>
        <taxon>Pentapetalae</taxon>
        <taxon>rosids</taxon>
        <taxon>fabids</taxon>
        <taxon>Fabales</taxon>
        <taxon>Fabaceae</taxon>
        <taxon>Papilionoideae</taxon>
        <taxon>50 kb inversion clade</taxon>
        <taxon>genistoids sensu lato</taxon>
        <taxon>core genistoids</taxon>
        <taxon>Crotalarieae</taxon>
        <taxon>Crotalaria</taxon>
    </lineage>
</organism>
<protein>
    <submittedName>
        <fullName evidence="1">Uncharacterized protein</fullName>
    </submittedName>
</protein>
<proteinExistence type="predicted"/>
<dbReference type="EMBL" id="JAYWIO010000005">
    <property type="protein sequence ID" value="KAK7259417.1"/>
    <property type="molecule type" value="Genomic_DNA"/>
</dbReference>
<name>A0AAN9HYY0_CROPI</name>
<keyword evidence="2" id="KW-1185">Reference proteome</keyword>
<evidence type="ECO:0000313" key="1">
    <source>
        <dbReference type="EMBL" id="KAK7259417.1"/>
    </source>
</evidence>